<evidence type="ECO:0000256" key="1">
    <source>
        <dbReference type="SAM" id="SignalP"/>
    </source>
</evidence>
<keyword evidence="4" id="KW-1185">Reference proteome</keyword>
<dbReference type="Proteomes" id="UP000016924">
    <property type="component" value="Unassembled WGS sequence"/>
</dbReference>
<dbReference type="HOGENOM" id="CLU_1390154_0_0_1"/>
<keyword evidence="1" id="KW-0732">Signal</keyword>
<evidence type="ECO:0000313" key="4">
    <source>
        <dbReference type="Proteomes" id="UP000016924"/>
    </source>
</evidence>
<dbReference type="RefSeq" id="XP_007784969.1">
    <property type="nucleotide sequence ID" value="XM_007786779.1"/>
</dbReference>
<dbReference type="OrthoDB" id="5596743at2759"/>
<reference evidence="4" key="1">
    <citation type="submission" date="2012-06" db="EMBL/GenBank/DDBJ databases">
        <title>The genome sequence of Coniosporium apollinis CBS 100218.</title>
        <authorList>
            <consortium name="The Broad Institute Genome Sequencing Platform"/>
            <person name="Cuomo C."/>
            <person name="Gorbushina A."/>
            <person name="Noack S."/>
            <person name="Walker B."/>
            <person name="Young S.K."/>
            <person name="Zeng Q."/>
            <person name="Gargeya S."/>
            <person name="Fitzgerald M."/>
            <person name="Haas B."/>
            <person name="Abouelleil A."/>
            <person name="Alvarado L."/>
            <person name="Arachchi H.M."/>
            <person name="Berlin A.M."/>
            <person name="Chapman S.B."/>
            <person name="Goldberg J."/>
            <person name="Griggs A."/>
            <person name="Gujja S."/>
            <person name="Hansen M."/>
            <person name="Howarth C."/>
            <person name="Imamovic A."/>
            <person name="Larimer J."/>
            <person name="McCowan C."/>
            <person name="Montmayeur A."/>
            <person name="Murphy C."/>
            <person name="Neiman D."/>
            <person name="Pearson M."/>
            <person name="Priest M."/>
            <person name="Roberts A."/>
            <person name="Saif S."/>
            <person name="Shea T."/>
            <person name="Sisk P."/>
            <person name="Sykes S."/>
            <person name="Wortman J."/>
            <person name="Nusbaum C."/>
            <person name="Birren B."/>
        </authorList>
    </citation>
    <scope>NUCLEOTIDE SEQUENCE [LARGE SCALE GENOMIC DNA]</scope>
    <source>
        <strain evidence="4">CBS 100218</strain>
    </source>
</reference>
<gene>
    <name evidence="3" type="ORF">W97_08912</name>
</gene>
<evidence type="ECO:0000313" key="3">
    <source>
        <dbReference type="EMBL" id="EON69652.1"/>
    </source>
</evidence>
<organism evidence="3 4">
    <name type="scientific">Coniosporium apollinis (strain CBS 100218)</name>
    <name type="common">Rock-inhabiting black yeast</name>
    <dbReference type="NCBI Taxonomy" id="1168221"/>
    <lineage>
        <taxon>Eukaryota</taxon>
        <taxon>Fungi</taxon>
        <taxon>Dikarya</taxon>
        <taxon>Ascomycota</taxon>
        <taxon>Pezizomycotina</taxon>
        <taxon>Dothideomycetes</taxon>
        <taxon>Dothideomycetes incertae sedis</taxon>
        <taxon>Coniosporium</taxon>
    </lineage>
</organism>
<name>R7Z668_CONA1</name>
<evidence type="ECO:0000259" key="2">
    <source>
        <dbReference type="Pfam" id="PF26534"/>
    </source>
</evidence>
<dbReference type="InterPro" id="IPR058645">
    <property type="entry name" value="NTF2-like_dom_7"/>
</dbReference>
<dbReference type="eggNOG" id="ENOG502T5KN">
    <property type="taxonomic scope" value="Eukaryota"/>
</dbReference>
<feature type="chain" id="PRO_5004450507" description="NTF2-like domain-containing protein" evidence="1">
    <location>
        <begin position="21"/>
        <end position="196"/>
    </location>
</feature>
<feature type="domain" description="NTF2-like" evidence="2">
    <location>
        <begin position="42"/>
        <end position="189"/>
    </location>
</feature>
<accession>R7Z668</accession>
<dbReference type="Pfam" id="PF26534">
    <property type="entry name" value="NTF2_7"/>
    <property type="match status" value="1"/>
</dbReference>
<dbReference type="GeneID" id="19906223"/>
<protein>
    <recommendedName>
        <fullName evidence="2">NTF2-like domain-containing protein</fullName>
    </recommendedName>
</protein>
<proteinExistence type="predicted"/>
<feature type="signal peptide" evidence="1">
    <location>
        <begin position="1"/>
        <end position="20"/>
    </location>
</feature>
<dbReference type="EMBL" id="JH767620">
    <property type="protein sequence ID" value="EON69652.1"/>
    <property type="molecule type" value="Genomic_DNA"/>
</dbReference>
<dbReference type="AlphaFoldDB" id="R7Z668"/>
<sequence>MVCSKPFFVLLAFLSIGALALPEHPWNDRKGNDHKESGYGKDCLTDNEARFLVDTYNYFFIRFDPQVVEQYLAPDFHEFSDSYITLFTPGSKPLGSPVSASRDEFIQNHIDDPVYPEGTPNWFKIEEIFHTCTMIGFRWMLPPEGEFSMGPLPIRGNDIMYTAKRDGKWVITAEWSEFNTLAWAQNFGNCAVETSV</sequence>